<dbReference type="RefSeq" id="WP_044427554.1">
    <property type="nucleotide sequence ID" value="NZ_BJYZ01000017.1"/>
</dbReference>
<dbReference type="AlphaFoldDB" id="A0A512DT63"/>
<comment type="caution">
    <text evidence="7">The sequence shown here is derived from an EMBL/GenBank/DDBJ whole genome shotgun (WGS) entry which is preliminary data.</text>
</comment>
<dbReference type="InterPro" id="IPR013655">
    <property type="entry name" value="PAS_fold_3"/>
</dbReference>
<protein>
    <recommendedName>
        <fullName evidence="2">histidine kinase</fullName>
        <ecNumber evidence="2">2.7.13.3</ecNumber>
    </recommendedName>
</protein>
<evidence type="ECO:0000259" key="6">
    <source>
        <dbReference type="PROSITE" id="PS50112"/>
    </source>
</evidence>
<dbReference type="Pfam" id="PF08447">
    <property type="entry name" value="PAS_3"/>
    <property type="match status" value="1"/>
</dbReference>
<dbReference type="SUPFAM" id="SSF55785">
    <property type="entry name" value="PYP-like sensor domain (PAS domain)"/>
    <property type="match status" value="1"/>
</dbReference>
<dbReference type="PANTHER" id="PTHR43304">
    <property type="entry name" value="PHYTOCHROME-LIKE PROTEIN CPH1"/>
    <property type="match status" value="1"/>
</dbReference>
<dbReference type="Gene3D" id="3.30.450.20">
    <property type="entry name" value="PAS domain"/>
    <property type="match status" value="1"/>
</dbReference>
<dbReference type="SMART" id="SM00091">
    <property type="entry name" value="PAS"/>
    <property type="match status" value="1"/>
</dbReference>
<evidence type="ECO:0000313" key="8">
    <source>
        <dbReference type="Proteomes" id="UP000321523"/>
    </source>
</evidence>
<evidence type="ECO:0000256" key="4">
    <source>
        <dbReference type="ARBA" id="ARBA00022679"/>
    </source>
</evidence>
<dbReference type="InterPro" id="IPR035965">
    <property type="entry name" value="PAS-like_dom_sf"/>
</dbReference>
<sequence length="149" mass="16887">MTAWALLPVGLVIILPILLSSTWRSRRDRAEDALRESEQRFRNMSDRAPMVIWVTEADGAASYLNRRWTDLTGQEPDEALGHGWLDCVHDEDRDGSIAVFDDANKRGVEYRYEYRLRRKEGGCGWVISAGAPRFSSGKVFLGHVGTVFD</sequence>
<gene>
    <name evidence="7" type="ORF">SAE02_38120</name>
</gene>
<evidence type="ECO:0000256" key="1">
    <source>
        <dbReference type="ARBA" id="ARBA00000085"/>
    </source>
</evidence>
<dbReference type="EMBL" id="BJYZ01000017">
    <property type="protein sequence ID" value="GEO39664.1"/>
    <property type="molecule type" value="Genomic_DNA"/>
</dbReference>
<evidence type="ECO:0000256" key="3">
    <source>
        <dbReference type="ARBA" id="ARBA00022553"/>
    </source>
</evidence>
<comment type="catalytic activity">
    <reaction evidence="1">
        <text>ATP + protein L-histidine = ADP + protein N-phospho-L-histidine.</text>
        <dbReference type="EC" id="2.7.13.3"/>
    </reaction>
</comment>
<accession>A0A512DT63</accession>
<keyword evidence="8" id="KW-1185">Reference proteome</keyword>
<dbReference type="PROSITE" id="PS50112">
    <property type="entry name" value="PAS"/>
    <property type="match status" value="1"/>
</dbReference>
<name>A0A512DT63_9PROT</name>
<evidence type="ECO:0000313" key="7">
    <source>
        <dbReference type="EMBL" id="GEO39664.1"/>
    </source>
</evidence>
<dbReference type="CDD" id="cd00130">
    <property type="entry name" value="PAS"/>
    <property type="match status" value="1"/>
</dbReference>
<dbReference type="NCBIfam" id="TIGR00229">
    <property type="entry name" value="sensory_box"/>
    <property type="match status" value="1"/>
</dbReference>
<dbReference type="PANTHER" id="PTHR43304:SF1">
    <property type="entry name" value="PAC DOMAIN-CONTAINING PROTEIN"/>
    <property type="match status" value="1"/>
</dbReference>
<dbReference type="EC" id="2.7.13.3" evidence="2"/>
<reference evidence="7 8" key="1">
    <citation type="submission" date="2019-07" db="EMBL/GenBank/DDBJ databases">
        <title>Whole genome shotgun sequence of Skermanella aerolata NBRC 106429.</title>
        <authorList>
            <person name="Hosoyama A."/>
            <person name="Uohara A."/>
            <person name="Ohji S."/>
            <person name="Ichikawa N."/>
        </authorList>
    </citation>
    <scope>NUCLEOTIDE SEQUENCE [LARGE SCALE GENOMIC DNA]</scope>
    <source>
        <strain evidence="7 8">NBRC 106429</strain>
    </source>
</reference>
<dbReference type="OrthoDB" id="341208at2"/>
<dbReference type="GO" id="GO:0004673">
    <property type="term" value="F:protein histidine kinase activity"/>
    <property type="evidence" value="ECO:0007669"/>
    <property type="project" value="UniProtKB-EC"/>
</dbReference>
<dbReference type="InterPro" id="IPR000014">
    <property type="entry name" value="PAS"/>
</dbReference>
<dbReference type="Proteomes" id="UP000321523">
    <property type="component" value="Unassembled WGS sequence"/>
</dbReference>
<feature type="domain" description="PAS" evidence="6">
    <location>
        <begin position="37"/>
        <end position="107"/>
    </location>
</feature>
<proteinExistence type="predicted"/>
<evidence type="ECO:0000256" key="2">
    <source>
        <dbReference type="ARBA" id="ARBA00012438"/>
    </source>
</evidence>
<keyword evidence="4" id="KW-0808">Transferase</keyword>
<evidence type="ECO:0000256" key="5">
    <source>
        <dbReference type="ARBA" id="ARBA00022777"/>
    </source>
</evidence>
<keyword evidence="5" id="KW-0418">Kinase</keyword>
<organism evidence="7 8">
    <name type="scientific">Skermanella aerolata</name>
    <dbReference type="NCBI Taxonomy" id="393310"/>
    <lineage>
        <taxon>Bacteria</taxon>
        <taxon>Pseudomonadati</taxon>
        <taxon>Pseudomonadota</taxon>
        <taxon>Alphaproteobacteria</taxon>
        <taxon>Rhodospirillales</taxon>
        <taxon>Azospirillaceae</taxon>
        <taxon>Skermanella</taxon>
    </lineage>
</organism>
<dbReference type="InterPro" id="IPR052162">
    <property type="entry name" value="Sensor_kinase/Photoreceptor"/>
</dbReference>
<keyword evidence="3" id="KW-0597">Phosphoprotein</keyword>